<gene>
    <name evidence="3" type="ORF">X474_26895</name>
</gene>
<dbReference type="InterPro" id="IPR045886">
    <property type="entry name" value="ThiF/MoeB/HesA"/>
</dbReference>
<keyword evidence="1" id="KW-0812">Transmembrane</keyword>
<reference evidence="3 4" key="1">
    <citation type="submission" date="2013-11" db="EMBL/GenBank/DDBJ databases">
        <title>Metagenomic analysis of a methanogenic consortium involved in long chain n-alkane degradation.</title>
        <authorList>
            <person name="Davidova I.A."/>
            <person name="Callaghan A.V."/>
            <person name="Wawrik B."/>
            <person name="Pruitt S."/>
            <person name="Marks C."/>
            <person name="Duncan K.E."/>
            <person name="Suflita J.M."/>
        </authorList>
    </citation>
    <scope>NUCLEOTIDE SEQUENCE [LARGE SCALE GENOMIC DNA]</scope>
    <source>
        <strain evidence="3 4">SPR</strain>
    </source>
</reference>
<dbReference type="OrthoDB" id="272552at2"/>
<dbReference type="Proteomes" id="UP000032233">
    <property type="component" value="Unassembled WGS sequence"/>
</dbReference>
<dbReference type="PANTHER" id="PTHR43267:SF1">
    <property type="entry name" value="TRNA THREONYLCARBAMOYLADENOSINE DEHYDRATASE"/>
    <property type="match status" value="1"/>
</dbReference>
<dbReference type="Pfam" id="PF00899">
    <property type="entry name" value="ThiF"/>
    <property type="match status" value="1"/>
</dbReference>
<dbReference type="AlphaFoldDB" id="A0A0D2JN09"/>
<evidence type="ECO:0000313" key="4">
    <source>
        <dbReference type="Proteomes" id="UP000032233"/>
    </source>
</evidence>
<dbReference type="RefSeq" id="WP_044352663.1">
    <property type="nucleotide sequence ID" value="NZ_AZAC01000078.1"/>
</dbReference>
<dbReference type="InterPro" id="IPR035985">
    <property type="entry name" value="Ubiquitin-activating_enz"/>
</dbReference>
<sequence>MSQSDFRARTRGFLGERGLTALSRPLVAVAGLGGVGGAAFLTLVRSGVQRFNLAENGIFDPPDMNRQWAALGHTMGKPKLDVYAQWAREINPEVELNLFPEGLNLDNVEDFMRGTDVYLGAMDLEKDRETKEESSKIAAQLGIPIFTCGAMGFGAIMVNHDPWGMKPDEFWKKVQEKSPKTQIMPSLITDLFDQTMVQRLKRHYDETGKLATLAGGAGQAGLLVGNEIVIHLLQGTDLAPRIAVFAPRFVTLDLFTLDLSILDVSK</sequence>
<evidence type="ECO:0000259" key="2">
    <source>
        <dbReference type="Pfam" id="PF00899"/>
    </source>
</evidence>
<dbReference type="GO" id="GO:0008641">
    <property type="term" value="F:ubiquitin-like modifier activating enzyme activity"/>
    <property type="evidence" value="ECO:0007669"/>
    <property type="project" value="InterPro"/>
</dbReference>
<feature type="domain" description="THIF-type NAD/FAD binding fold" evidence="2">
    <location>
        <begin position="13"/>
        <end position="262"/>
    </location>
</feature>
<dbReference type="PANTHER" id="PTHR43267">
    <property type="entry name" value="TRNA THREONYLCARBAMOYLADENOSINE DEHYDRATASE"/>
    <property type="match status" value="1"/>
</dbReference>
<dbReference type="GO" id="GO:0061503">
    <property type="term" value="F:tRNA threonylcarbamoyladenosine dehydratase"/>
    <property type="evidence" value="ECO:0007669"/>
    <property type="project" value="TreeGrafter"/>
</dbReference>
<dbReference type="SUPFAM" id="SSF69572">
    <property type="entry name" value="Activating enzymes of the ubiquitin-like proteins"/>
    <property type="match status" value="1"/>
</dbReference>
<dbReference type="EMBL" id="AZAC01000078">
    <property type="protein sequence ID" value="KIX10875.1"/>
    <property type="molecule type" value="Genomic_DNA"/>
</dbReference>
<dbReference type="GO" id="GO:0061504">
    <property type="term" value="P:cyclic threonylcarbamoyladenosine biosynthetic process"/>
    <property type="evidence" value="ECO:0007669"/>
    <property type="project" value="TreeGrafter"/>
</dbReference>
<protein>
    <submittedName>
        <fullName evidence="3">Thiamine biosynthesis protein ThiF</fullName>
    </submittedName>
</protein>
<organism evidence="3 4">
    <name type="scientific">Dethiosulfatarculus sandiegensis</name>
    <dbReference type="NCBI Taxonomy" id="1429043"/>
    <lineage>
        <taxon>Bacteria</taxon>
        <taxon>Pseudomonadati</taxon>
        <taxon>Thermodesulfobacteriota</taxon>
        <taxon>Desulfarculia</taxon>
        <taxon>Desulfarculales</taxon>
        <taxon>Desulfarculaceae</taxon>
        <taxon>Dethiosulfatarculus</taxon>
    </lineage>
</organism>
<feature type="transmembrane region" description="Helical" evidence="1">
    <location>
        <begin position="21"/>
        <end position="44"/>
    </location>
</feature>
<dbReference type="Gene3D" id="3.40.50.720">
    <property type="entry name" value="NAD(P)-binding Rossmann-like Domain"/>
    <property type="match status" value="1"/>
</dbReference>
<comment type="caution">
    <text evidence="3">The sequence shown here is derived from an EMBL/GenBank/DDBJ whole genome shotgun (WGS) entry which is preliminary data.</text>
</comment>
<evidence type="ECO:0000313" key="3">
    <source>
        <dbReference type="EMBL" id="KIX10875.1"/>
    </source>
</evidence>
<keyword evidence="4" id="KW-1185">Reference proteome</keyword>
<evidence type="ECO:0000256" key="1">
    <source>
        <dbReference type="SAM" id="Phobius"/>
    </source>
</evidence>
<accession>A0A0D2JN09</accession>
<dbReference type="STRING" id="1429043.X474_26895"/>
<dbReference type="InParanoid" id="A0A0D2JN09"/>
<name>A0A0D2JN09_9BACT</name>
<keyword evidence="1" id="KW-1133">Transmembrane helix</keyword>
<keyword evidence="1" id="KW-0472">Membrane</keyword>
<proteinExistence type="predicted"/>
<dbReference type="InterPro" id="IPR000594">
    <property type="entry name" value="ThiF_NAD_FAD-bd"/>
</dbReference>